<proteinExistence type="predicted"/>
<protein>
    <recommendedName>
        <fullName evidence="3">F-box domain-containing protein</fullName>
    </recommendedName>
</protein>
<comment type="caution">
    <text evidence="1">The sequence shown here is derived from an EMBL/GenBank/DDBJ whole genome shotgun (WGS) entry which is preliminary data.</text>
</comment>
<reference evidence="1" key="1">
    <citation type="submission" date="2020-11" db="EMBL/GenBank/DDBJ databases">
        <authorList>
            <consortium name="DOE Joint Genome Institute"/>
            <person name="Ahrendt S."/>
            <person name="Riley R."/>
            <person name="Andreopoulos W."/>
            <person name="Labutti K."/>
            <person name="Pangilinan J."/>
            <person name="Ruiz-Duenas F.J."/>
            <person name="Barrasa J.M."/>
            <person name="Sanchez-Garcia M."/>
            <person name="Camarero S."/>
            <person name="Miyauchi S."/>
            <person name="Serrano A."/>
            <person name="Linde D."/>
            <person name="Babiker R."/>
            <person name="Drula E."/>
            <person name="Ayuso-Fernandez I."/>
            <person name="Pacheco R."/>
            <person name="Padilla G."/>
            <person name="Ferreira P."/>
            <person name="Barriuso J."/>
            <person name="Kellner H."/>
            <person name="Castanera R."/>
            <person name="Alfaro M."/>
            <person name="Ramirez L."/>
            <person name="Pisabarro A.G."/>
            <person name="Kuo A."/>
            <person name="Tritt A."/>
            <person name="Lipzen A."/>
            <person name="He G."/>
            <person name="Yan M."/>
            <person name="Ng V."/>
            <person name="Cullen D."/>
            <person name="Martin F."/>
            <person name="Rosso M.-N."/>
            <person name="Henrissat B."/>
            <person name="Hibbett D."/>
            <person name="Martinez A.T."/>
            <person name="Grigoriev I.V."/>
        </authorList>
    </citation>
    <scope>NUCLEOTIDE SEQUENCE</scope>
    <source>
        <strain evidence="1">MF-IS2</strain>
    </source>
</reference>
<evidence type="ECO:0000313" key="1">
    <source>
        <dbReference type="EMBL" id="KAF9446162.1"/>
    </source>
</evidence>
<dbReference type="Proteomes" id="UP000807342">
    <property type="component" value="Unassembled WGS sequence"/>
</dbReference>
<sequence>MSPRDTPIHLLPDDVLKDIFFLCIAPNDKRQTFLRRTPSYSYRISLSSVCRRWRGVIQAMPRLWANIVSDAIEDYPPVQLFHLITERSYPSVIHVDVWGAGDLHTGYPFVDPDVNPGVRYPNLVGSLISLAPHMNRCQRLKAFVTDADVAYAFAQIPFSSAGRLEELEVATQCD</sequence>
<gene>
    <name evidence="1" type="ORF">P691DRAFT_224963</name>
</gene>
<organism evidence="1 2">
    <name type="scientific">Macrolepiota fuliginosa MF-IS2</name>
    <dbReference type="NCBI Taxonomy" id="1400762"/>
    <lineage>
        <taxon>Eukaryota</taxon>
        <taxon>Fungi</taxon>
        <taxon>Dikarya</taxon>
        <taxon>Basidiomycota</taxon>
        <taxon>Agaricomycotina</taxon>
        <taxon>Agaricomycetes</taxon>
        <taxon>Agaricomycetidae</taxon>
        <taxon>Agaricales</taxon>
        <taxon>Agaricineae</taxon>
        <taxon>Agaricaceae</taxon>
        <taxon>Macrolepiota</taxon>
    </lineage>
</organism>
<accession>A0A9P5X7R7</accession>
<name>A0A9P5X7R7_9AGAR</name>
<keyword evidence="2" id="KW-1185">Reference proteome</keyword>
<dbReference type="EMBL" id="MU151260">
    <property type="protein sequence ID" value="KAF9446162.1"/>
    <property type="molecule type" value="Genomic_DNA"/>
</dbReference>
<dbReference type="OrthoDB" id="2984476at2759"/>
<evidence type="ECO:0000313" key="2">
    <source>
        <dbReference type="Proteomes" id="UP000807342"/>
    </source>
</evidence>
<dbReference type="AlphaFoldDB" id="A0A9P5X7R7"/>
<dbReference type="Gene3D" id="1.20.1280.50">
    <property type="match status" value="1"/>
</dbReference>
<evidence type="ECO:0008006" key="3">
    <source>
        <dbReference type="Google" id="ProtNLM"/>
    </source>
</evidence>